<dbReference type="STRING" id="1173111.SAMN05444955_104183"/>
<evidence type="ECO:0000256" key="6">
    <source>
        <dbReference type="ARBA" id="ARBA00023136"/>
    </source>
</evidence>
<dbReference type="Pfam" id="PF00528">
    <property type="entry name" value="BPD_transp_1"/>
    <property type="match status" value="1"/>
</dbReference>
<keyword evidence="6 7" id="KW-0472">Membrane</keyword>
<sequence>MNRYIIRRLFQMVITLWVIATLTFLMMKAIPGDPFSGEKKLPEQVLKNLMSYYHLDEPIPVQYLIYMKSLLQLDLGPSIKYETRTVNTIISESFPVSAQLGTQALILAVVTGLLLGVVAALRHNRLIDYGAMFFAVLGISVPSFVLAPLMQKYLAVEWELFPVATWEGWEYSILPSIALAAFPLATITRLMRSSMVEVLTQDYIRTARSKGLPPYLVVFRHTIRNSILPIVTIIGPLTVGILTGSFVIEKIFSIPGIGKYFVESISNRDYPLIMGVTLFYSSLLIFVNFLVDLAYGLIDPRIQLFKKGGN</sequence>
<proteinExistence type="inferred from homology"/>
<organism evidence="9 10">
    <name type="scientific">Lihuaxuella thermophila</name>
    <dbReference type="NCBI Taxonomy" id="1173111"/>
    <lineage>
        <taxon>Bacteria</taxon>
        <taxon>Bacillati</taxon>
        <taxon>Bacillota</taxon>
        <taxon>Bacilli</taxon>
        <taxon>Bacillales</taxon>
        <taxon>Thermoactinomycetaceae</taxon>
        <taxon>Lihuaxuella</taxon>
    </lineage>
</organism>
<comment type="subcellular location">
    <subcellularLocation>
        <location evidence="1 7">Cell membrane</location>
        <topology evidence="1 7">Multi-pass membrane protein</topology>
    </subcellularLocation>
</comment>
<dbReference type="InterPro" id="IPR035906">
    <property type="entry name" value="MetI-like_sf"/>
</dbReference>
<keyword evidence="3" id="KW-1003">Cell membrane</keyword>
<evidence type="ECO:0000256" key="1">
    <source>
        <dbReference type="ARBA" id="ARBA00004651"/>
    </source>
</evidence>
<dbReference type="GO" id="GO:0055085">
    <property type="term" value="P:transmembrane transport"/>
    <property type="evidence" value="ECO:0007669"/>
    <property type="project" value="InterPro"/>
</dbReference>
<evidence type="ECO:0000256" key="5">
    <source>
        <dbReference type="ARBA" id="ARBA00022989"/>
    </source>
</evidence>
<evidence type="ECO:0000313" key="10">
    <source>
        <dbReference type="Proteomes" id="UP000199695"/>
    </source>
</evidence>
<dbReference type="PANTHER" id="PTHR43163">
    <property type="entry name" value="DIPEPTIDE TRANSPORT SYSTEM PERMEASE PROTEIN DPPB-RELATED"/>
    <property type="match status" value="1"/>
</dbReference>
<dbReference type="PROSITE" id="PS50928">
    <property type="entry name" value="ABC_TM1"/>
    <property type="match status" value="1"/>
</dbReference>
<dbReference type="EMBL" id="FOCQ01000004">
    <property type="protein sequence ID" value="SEM99945.1"/>
    <property type="molecule type" value="Genomic_DNA"/>
</dbReference>
<keyword evidence="5 7" id="KW-1133">Transmembrane helix</keyword>
<feature type="transmembrane region" description="Helical" evidence="7">
    <location>
        <begin position="171"/>
        <end position="191"/>
    </location>
</feature>
<dbReference type="Pfam" id="PF19300">
    <property type="entry name" value="BPD_transp_1_N"/>
    <property type="match status" value="1"/>
</dbReference>
<accession>A0A1H8CYA5</accession>
<reference evidence="9 10" key="1">
    <citation type="submission" date="2016-10" db="EMBL/GenBank/DDBJ databases">
        <authorList>
            <person name="de Groot N.N."/>
        </authorList>
    </citation>
    <scope>NUCLEOTIDE SEQUENCE [LARGE SCALE GENOMIC DNA]</scope>
    <source>
        <strain evidence="9 10">DSM 46701</strain>
    </source>
</reference>
<feature type="transmembrane region" description="Helical" evidence="7">
    <location>
        <begin position="272"/>
        <end position="298"/>
    </location>
</feature>
<dbReference type="Proteomes" id="UP000199695">
    <property type="component" value="Unassembled WGS sequence"/>
</dbReference>
<keyword evidence="2 7" id="KW-0813">Transport</keyword>
<comment type="similarity">
    <text evidence="7">Belongs to the binding-protein-dependent transport system permease family.</text>
</comment>
<dbReference type="AlphaFoldDB" id="A0A1H8CYA5"/>
<keyword evidence="10" id="KW-1185">Reference proteome</keyword>
<feature type="transmembrane region" description="Helical" evidence="7">
    <location>
        <begin position="12"/>
        <end position="30"/>
    </location>
</feature>
<dbReference type="CDD" id="cd06261">
    <property type="entry name" value="TM_PBP2"/>
    <property type="match status" value="1"/>
</dbReference>
<feature type="domain" description="ABC transmembrane type-1" evidence="8">
    <location>
        <begin position="94"/>
        <end position="291"/>
    </location>
</feature>
<evidence type="ECO:0000256" key="2">
    <source>
        <dbReference type="ARBA" id="ARBA00022448"/>
    </source>
</evidence>
<dbReference type="Gene3D" id="1.10.3720.10">
    <property type="entry name" value="MetI-like"/>
    <property type="match status" value="1"/>
</dbReference>
<name>A0A1H8CYA5_9BACL</name>
<dbReference type="SUPFAM" id="SSF161098">
    <property type="entry name" value="MetI-like"/>
    <property type="match status" value="1"/>
</dbReference>
<evidence type="ECO:0000256" key="4">
    <source>
        <dbReference type="ARBA" id="ARBA00022692"/>
    </source>
</evidence>
<keyword evidence="4 7" id="KW-0812">Transmembrane</keyword>
<dbReference type="InterPro" id="IPR045621">
    <property type="entry name" value="BPD_transp_1_N"/>
</dbReference>
<feature type="transmembrane region" description="Helical" evidence="7">
    <location>
        <begin position="100"/>
        <end position="121"/>
    </location>
</feature>
<gene>
    <name evidence="9" type="ORF">SAMN05444955_104183</name>
</gene>
<dbReference type="InterPro" id="IPR000515">
    <property type="entry name" value="MetI-like"/>
</dbReference>
<dbReference type="GO" id="GO:0005886">
    <property type="term" value="C:plasma membrane"/>
    <property type="evidence" value="ECO:0007669"/>
    <property type="project" value="UniProtKB-SubCell"/>
</dbReference>
<feature type="transmembrane region" description="Helical" evidence="7">
    <location>
        <begin position="133"/>
        <end position="151"/>
    </location>
</feature>
<evidence type="ECO:0000256" key="3">
    <source>
        <dbReference type="ARBA" id="ARBA00022475"/>
    </source>
</evidence>
<protein>
    <submittedName>
        <fullName evidence="9">Peptide/nickel transport system permease protein</fullName>
    </submittedName>
</protein>
<evidence type="ECO:0000256" key="7">
    <source>
        <dbReference type="RuleBase" id="RU363032"/>
    </source>
</evidence>
<dbReference type="RefSeq" id="WP_170839768.1">
    <property type="nucleotide sequence ID" value="NZ_FOCQ01000004.1"/>
</dbReference>
<evidence type="ECO:0000259" key="8">
    <source>
        <dbReference type="PROSITE" id="PS50928"/>
    </source>
</evidence>
<evidence type="ECO:0000313" key="9">
    <source>
        <dbReference type="EMBL" id="SEM99945.1"/>
    </source>
</evidence>
<dbReference type="PANTHER" id="PTHR43163:SF6">
    <property type="entry name" value="DIPEPTIDE TRANSPORT SYSTEM PERMEASE PROTEIN DPPB-RELATED"/>
    <property type="match status" value="1"/>
</dbReference>
<feature type="transmembrane region" description="Helical" evidence="7">
    <location>
        <begin position="227"/>
        <end position="252"/>
    </location>
</feature>